<dbReference type="SUPFAM" id="SSF53850">
    <property type="entry name" value="Periplasmic binding protein-like II"/>
    <property type="match status" value="1"/>
</dbReference>
<dbReference type="PANTHER" id="PTHR30537">
    <property type="entry name" value="HTH-TYPE TRANSCRIPTIONAL REGULATOR"/>
    <property type="match status" value="1"/>
</dbReference>
<keyword evidence="4" id="KW-0804">Transcription</keyword>
<feature type="domain" description="HTH lysR-type" evidence="5">
    <location>
        <begin position="1"/>
        <end position="58"/>
    </location>
</feature>
<dbReference type="RefSeq" id="WP_075119822.1">
    <property type="nucleotide sequence ID" value="NZ_MSCT01000010.1"/>
</dbReference>
<keyword evidence="3" id="KW-0238">DNA-binding</keyword>
<dbReference type="FunFam" id="1.10.10.10:FF:000001">
    <property type="entry name" value="LysR family transcriptional regulator"/>
    <property type="match status" value="1"/>
</dbReference>
<dbReference type="SUPFAM" id="SSF46785">
    <property type="entry name" value="Winged helix' DNA-binding domain"/>
    <property type="match status" value="1"/>
</dbReference>
<keyword evidence="2" id="KW-0805">Transcription regulation</keyword>
<evidence type="ECO:0000256" key="2">
    <source>
        <dbReference type="ARBA" id="ARBA00023015"/>
    </source>
</evidence>
<dbReference type="OrthoDB" id="9786526at2"/>
<dbReference type="Gene3D" id="1.10.10.10">
    <property type="entry name" value="Winged helix-like DNA-binding domain superfamily/Winged helix DNA-binding domain"/>
    <property type="match status" value="1"/>
</dbReference>
<evidence type="ECO:0000256" key="1">
    <source>
        <dbReference type="ARBA" id="ARBA00009437"/>
    </source>
</evidence>
<dbReference type="Gene3D" id="3.40.190.290">
    <property type="match status" value="1"/>
</dbReference>
<dbReference type="InterPro" id="IPR000847">
    <property type="entry name" value="LysR_HTH_N"/>
</dbReference>
<dbReference type="GO" id="GO:0003700">
    <property type="term" value="F:DNA-binding transcription factor activity"/>
    <property type="evidence" value="ECO:0007669"/>
    <property type="project" value="InterPro"/>
</dbReference>
<dbReference type="Proteomes" id="UP000185578">
    <property type="component" value="Unassembled WGS sequence"/>
</dbReference>
<reference evidence="6 7" key="1">
    <citation type="submission" date="2016-12" db="EMBL/GenBank/DDBJ databases">
        <authorList>
            <person name="Song W.-J."/>
            <person name="Kurnit D.M."/>
        </authorList>
    </citation>
    <scope>NUCLEOTIDE SEQUENCE [LARGE SCALE GENOMIC DNA]</scope>
    <source>
        <strain evidence="6 7">PCL1601</strain>
    </source>
</reference>
<evidence type="ECO:0000256" key="4">
    <source>
        <dbReference type="ARBA" id="ARBA00023163"/>
    </source>
</evidence>
<name>A0A1Q8ER50_9PSED</name>
<accession>A0A1Q8ER50</accession>
<dbReference type="CDD" id="cd08422">
    <property type="entry name" value="PBP2_CrgA_like"/>
    <property type="match status" value="1"/>
</dbReference>
<dbReference type="AlphaFoldDB" id="A0A1Q8ER50"/>
<protein>
    <submittedName>
        <fullName evidence="6">LysR family transcriptional regulator</fullName>
    </submittedName>
</protein>
<evidence type="ECO:0000313" key="6">
    <source>
        <dbReference type="EMBL" id="OLF54278.1"/>
    </source>
</evidence>
<dbReference type="GO" id="GO:0043565">
    <property type="term" value="F:sequence-specific DNA binding"/>
    <property type="evidence" value="ECO:0007669"/>
    <property type="project" value="TreeGrafter"/>
</dbReference>
<dbReference type="InterPro" id="IPR036390">
    <property type="entry name" value="WH_DNA-bd_sf"/>
</dbReference>
<evidence type="ECO:0000256" key="3">
    <source>
        <dbReference type="ARBA" id="ARBA00023125"/>
    </source>
</evidence>
<dbReference type="InterPro" id="IPR005119">
    <property type="entry name" value="LysR_subst-bd"/>
</dbReference>
<dbReference type="InterPro" id="IPR058163">
    <property type="entry name" value="LysR-type_TF_proteobact-type"/>
</dbReference>
<dbReference type="InterPro" id="IPR036388">
    <property type="entry name" value="WH-like_DNA-bd_sf"/>
</dbReference>
<dbReference type="Pfam" id="PF03466">
    <property type="entry name" value="LysR_substrate"/>
    <property type="match status" value="1"/>
</dbReference>
<dbReference type="Pfam" id="PF00126">
    <property type="entry name" value="HTH_1"/>
    <property type="match status" value="1"/>
</dbReference>
<evidence type="ECO:0000313" key="7">
    <source>
        <dbReference type="Proteomes" id="UP000185578"/>
    </source>
</evidence>
<comment type="caution">
    <text evidence="6">The sequence shown here is derived from an EMBL/GenBank/DDBJ whole genome shotgun (WGS) entry which is preliminary data.</text>
</comment>
<evidence type="ECO:0000259" key="5">
    <source>
        <dbReference type="PROSITE" id="PS50931"/>
    </source>
</evidence>
<sequence length="316" mass="34915">MNKLSEMHFFVAVVDTGSISEAARLLGTTKSMVSQRIQQLEKRLGSLLFERGRQLRLTEPGQVFYHYCVRILADVEDAEDAVQAFTSSLRGSLRLSAPMAFSIRYLTPILAAFAVRYPDLRLDIEFDDRYVNLQEENFDAAIRLGALPDSSLIAKTIAVNRHVICASPAYLATHGTPQTVQNLAGHHALLYVHREPNGMWRLPVGEGLESFRVERRLRTNNAYQLLEGAKAGMGLAILPTFLAADAILAGELKVVLEPHAPPGGNISAVYRQSHRASPKLQALIGFLSEQIGSPPVWEQKLAAHAQSIERSQKVKP</sequence>
<dbReference type="PANTHER" id="PTHR30537:SF71">
    <property type="entry name" value="TRANSCRIPTIONAL REGULATORY PROTEIN"/>
    <property type="match status" value="1"/>
</dbReference>
<comment type="similarity">
    <text evidence="1">Belongs to the LysR transcriptional regulatory family.</text>
</comment>
<gene>
    <name evidence="6" type="ORF">BTN82_14620</name>
</gene>
<proteinExistence type="inferred from homology"/>
<dbReference type="PROSITE" id="PS50931">
    <property type="entry name" value="HTH_LYSR"/>
    <property type="match status" value="1"/>
</dbReference>
<dbReference type="EMBL" id="MSCT01000010">
    <property type="protein sequence ID" value="OLF54278.1"/>
    <property type="molecule type" value="Genomic_DNA"/>
</dbReference>
<organism evidence="6 7">
    <name type="scientific">Pseudomonas chlororaphis</name>
    <dbReference type="NCBI Taxonomy" id="587753"/>
    <lineage>
        <taxon>Bacteria</taxon>
        <taxon>Pseudomonadati</taxon>
        <taxon>Pseudomonadota</taxon>
        <taxon>Gammaproteobacteria</taxon>
        <taxon>Pseudomonadales</taxon>
        <taxon>Pseudomonadaceae</taxon>
        <taxon>Pseudomonas</taxon>
    </lineage>
</organism>
<dbReference type="GO" id="GO:0006351">
    <property type="term" value="P:DNA-templated transcription"/>
    <property type="evidence" value="ECO:0007669"/>
    <property type="project" value="TreeGrafter"/>
</dbReference>